<protein>
    <submittedName>
        <fullName evidence="2">Uncharacterized protein</fullName>
    </submittedName>
</protein>
<reference evidence="2" key="1">
    <citation type="journal article" date="2020" name="mSystems">
        <title>Genome- and Community-Level Interaction Insights into Carbon Utilization and Element Cycling Functions of Hydrothermarchaeota in Hydrothermal Sediment.</title>
        <authorList>
            <person name="Zhou Z."/>
            <person name="Liu Y."/>
            <person name="Xu W."/>
            <person name="Pan J."/>
            <person name="Luo Z.H."/>
            <person name="Li M."/>
        </authorList>
    </citation>
    <scope>NUCLEOTIDE SEQUENCE [LARGE SCALE GENOMIC DNA]</scope>
    <source>
        <strain evidence="2">HyVt-493</strain>
    </source>
</reference>
<evidence type="ECO:0000313" key="2">
    <source>
        <dbReference type="EMBL" id="HFC91711.1"/>
    </source>
</evidence>
<comment type="caution">
    <text evidence="2">The sequence shown here is derived from an EMBL/GenBank/DDBJ whole genome shotgun (WGS) entry which is preliminary data.</text>
</comment>
<feature type="chain" id="PRO_5031220396" evidence="1">
    <location>
        <begin position="19"/>
        <end position="155"/>
    </location>
</feature>
<dbReference type="AlphaFoldDB" id="A0A7V2SYC1"/>
<feature type="signal peptide" evidence="1">
    <location>
        <begin position="1"/>
        <end position="18"/>
    </location>
</feature>
<organism evidence="2">
    <name type="scientific">Leucothrix mucor</name>
    <dbReference type="NCBI Taxonomy" id="45248"/>
    <lineage>
        <taxon>Bacteria</taxon>
        <taxon>Pseudomonadati</taxon>
        <taxon>Pseudomonadota</taxon>
        <taxon>Gammaproteobacteria</taxon>
        <taxon>Thiotrichales</taxon>
        <taxon>Thiotrichaceae</taxon>
        <taxon>Leucothrix</taxon>
    </lineage>
</organism>
<gene>
    <name evidence="2" type="ORF">ENJ51_02740</name>
</gene>
<name>A0A7V2SYC1_LEUMU</name>
<evidence type="ECO:0000256" key="1">
    <source>
        <dbReference type="SAM" id="SignalP"/>
    </source>
</evidence>
<sequence>MPLKIFLLYLICSTAGYATSFRQVTLANLIDNSDHIIVAKIIKIDTRNIEVINPYTRLKQKKDQIRLHIKIIEIIQSTQSNNINDILVVGLSVYRNTSVEVMKELHLGSTRIFFLKGHKFQYTFPAYFMKSIAEKENVMIYLNERMFSACIILGC</sequence>
<dbReference type="EMBL" id="DRMS01000113">
    <property type="protein sequence ID" value="HFC91711.1"/>
    <property type="molecule type" value="Genomic_DNA"/>
</dbReference>
<proteinExistence type="predicted"/>
<accession>A0A7V2SYC1</accession>
<keyword evidence="1" id="KW-0732">Signal</keyword>
<dbReference type="Proteomes" id="UP000885750">
    <property type="component" value="Unassembled WGS sequence"/>
</dbReference>